<dbReference type="Gene3D" id="1.10.10.10">
    <property type="entry name" value="Winged helix-like DNA-binding domain superfamily/Winged helix DNA-binding domain"/>
    <property type="match status" value="2"/>
</dbReference>
<dbReference type="Pfam" id="PF01051">
    <property type="entry name" value="Rep3_N"/>
    <property type="match status" value="1"/>
</dbReference>
<feature type="domain" description="Initiator Rep protein WH1" evidence="3">
    <location>
        <begin position="55"/>
        <end position="203"/>
    </location>
</feature>
<protein>
    <submittedName>
        <fullName evidence="4">Replication initiation protein</fullName>
    </submittedName>
</protein>
<comment type="caution">
    <text evidence="4">The sequence shown here is derived from an EMBL/GenBank/DDBJ whole genome shotgun (WGS) entry which is preliminary data.</text>
</comment>
<dbReference type="InterPro" id="IPR000525">
    <property type="entry name" value="Initiator_Rep_WH1"/>
</dbReference>
<dbReference type="AlphaFoldDB" id="A0A943DEG1"/>
<evidence type="ECO:0000256" key="2">
    <source>
        <dbReference type="SAM" id="MobiDB-lite"/>
    </source>
</evidence>
<evidence type="ECO:0000313" key="4">
    <source>
        <dbReference type="EMBL" id="MBS5333027.1"/>
    </source>
</evidence>
<dbReference type="InterPro" id="IPR036390">
    <property type="entry name" value="WH_DNA-bd_sf"/>
</dbReference>
<dbReference type="Pfam" id="PF21205">
    <property type="entry name" value="Rep3_C"/>
    <property type="match status" value="1"/>
</dbReference>
<organism evidence="4 5">
    <name type="scientific">Subdoligranulum variabile</name>
    <dbReference type="NCBI Taxonomy" id="214851"/>
    <lineage>
        <taxon>Bacteria</taxon>
        <taxon>Bacillati</taxon>
        <taxon>Bacillota</taxon>
        <taxon>Clostridia</taxon>
        <taxon>Eubacteriales</taxon>
        <taxon>Oscillospiraceae</taxon>
        <taxon>Subdoligranulum</taxon>
    </lineage>
</organism>
<dbReference type="InterPro" id="IPR036388">
    <property type="entry name" value="WH-like_DNA-bd_sf"/>
</dbReference>
<comment type="similarity">
    <text evidence="1">Belongs to the initiator RepB protein family.</text>
</comment>
<evidence type="ECO:0000259" key="3">
    <source>
        <dbReference type="Pfam" id="PF01051"/>
    </source>
</evidence>
<evidence type="ECO:0000256" key="1">
    <source>
        <dbReference type="ARBA" id="ARBA00038283"/>
    </source>
</evidence>
<dbReference type="EMBL" id="JAGZGG010000027">
    <property type="protein sequence ID" value="MBS5333027.1"/>
    <property type="molecule type" value="Genomic_DNA"/>
</dbReference>
<gene>
    <name evidence="4" type="ORF">KHY36_10935</name>
</gene>
<reference evidence="4" key="1">
    <citation type="submission" date="2021-02" db="EMBL/GenBank/DDBJ databases">
        <title>Infant gut strain persistence is associated with maternal origin, phylogeny, and functional potential including surface adhesion and iron acquisition.</title>
        <authorList>
            <person name="Lou Y.C."/>
        </authorList>
    </citation>
    <scope>NUCLEOTIDE SEQUENCE</scope>
    <source>
        <strain evidence="4">L3_101_000M1_dasL3_101_000M1_concoct_87</strain>
    </source>
</reference>
<proteinExistence type="inferred from homology"/>
<dbReference type="GO" id="GO:0003887">
    <property type="term" value="F:DNA-directed DNA polymerase activity"/>
    <property type="evidence" value="ECO:0007669"/>
    <property type="project" value="InterPro"/>
</dbReference>
<feature type="region of interest" description="Disordered" evidence="2">
    <location>
        <begin position="1"/>
        <end position="43"/>
    </location>
</feature>
<evidence type="ECO:0000313" key="5">
    <source>
        <dbReference type="Proteomes" id="UP000759273"/>
    </source>
</evidence>
<accession>A0A943DEG1</accession>
<dbReference type="SUPFAM" id="SSF46785">
    <property type="entry name" value="Winged helix' DNA-binding domain"/>
    <property type="match status" value="2"/>
</dbReference>
<name>A0A943DEG1_9FIRM</name>
<sequence length="650" mass="73247">MVPKDKTSSPIDSLYPNAPIRGPKKSPGRPPKKDPAKTQAEAPVATYSGRGSQTIVRKSNDLIQNAMSTLTLSQQKLMLHIFAMIKPSDTELPRYEMSIYEFLKLCGVDPHNGSMYAQVRNNIDAIANAKVQWIRLAGTQKITMFRWLSGATIDEGTGKIVLTLDQALKPHLIQLKEFYTTMNITYTLPMKSQYSLKIYELCKSYQNLYLTKKQKGEPLVWNIETLKKQVDCNATNWAHVRRTVLDKAKSEINGHTDIYFDYEVYEKDRQRVIAVAVTIEPVDKQVADDKLNEITKSMSSKSRGKKKLTPAETGSLDDDPSILTLEYVSVPETTIPYSYGATPDLLRQELEVKAELDKLNRELTADEMEAVHTMIGAMVKMAGTPRGNDKMIDGGNAHFFQTVNNVIDNCGGLRRWFEGAAARYATRVIPVARTKSAPLPYLSKAILDDLENYRMYVTSGVPEPLGGYDAAPEQPDIVETTDFVETDAEPVNQLVPEDAATKKQVTAALLRYIDRDALSARLTTGQMEAFDDILQMTAYFCRRNVKGKDDGMMEGKANMQFLNALNKVIARYESLTPLYEAMAVMMDYDTYWKDLMKNPKIKNPKLVFQSEVERALLMPAAVIGEYTARKAQNDPRAVHKEYDWVKAFEE</sequence>
<dbReference type="GO" id="GO:0006270">
    <property type="term" value="P:DNA replication initiation"/>
    <property type="evidence" value="ECO:0007669"/>
    <property type="project" value="InterPro"/>
</dbReference>
<feature type="region of interest" description="Disordered" evidence="2">
    <location>
        <begin position="295"/>
        <end position="315"/>
    </location>
</feature>
<dbReference type="Proteomes" id="UP000759273">
    <property type="component" value="Unassembled WGS sequence"/>
</dbReference>